<organism evidence="3 4">
    <name type="scientific">Candidatus Falkowbacteria bacterium RIFOXYA2_FULL_47_19</name>
    <dbReference type="NCBI Taxonomy" id="1797994"/>
    <lineage>
        <taxon>Bacteria</taxon>
        <taxon>Candidatus Falkowiibacteriota</taxon>
    </lineage>
</organism>
<dbReference type="Proteomes" id="UP000178367">
    <property type="component" value="Unassembled WGS sequence"/>
</dbReference>
<keyword evidence="1" id="KW-0472">Membrane</keyword>
<evidence type="ECO:0000256" key="2">
    <source>
        <dbReference type="SAM" id="SignalP"/>
    </source>
</evidence>
<proteinExistence type="predicted"/>
<dbReference type="STRING" id="1797994.A2227_01150"/>
<sequence>MKNKYIKRTILPLFFFSFLFFSVFAGGAEANLMENIACAGDGKCTPDDFFRLAVNAAKWILGITGSLALGAFVVGGAMFLVSSGNSDTVNKGKQVLIGAVIGLVVVFVSWLIVQFVMFNILGYRYEGTDDWFKL</sequence>
<evidence type="ECO:0008006" key="5">
    <source>
        <dbReference type="Google" id="ProtNLM"/>
    </source>
</evidence>
<name>A0A1F5SHQ1_9BACT</name>
<feature type="transmembrane region" description="Helical" evidence="1">
    <location>
        <begin position="95"/>
        <end position="121"/>
    </location>
</feature>
<accession>A0A1F5SHQ1</accession>
<reference evidence="3 4" key="1">
    <citation type="journal article" date="2016" name="Nat. Commun.">
        <title>Thousands of microbial genomes shed light on interconnected biogeochemical processes in an aquifer system.</title>
        <authorList>
            <person name="Anantharaman K."/>
            <person name="Brown C.T."/>
            <person name="Hug L.A."/>
            <person name="Sharon I."/>
            <person name="Castelle C.J."/>
            <person name="Probst A.J."/>
            <person name="Thomas B.C."/>
            <person name="Singh A."/>
            <person name="Wilkins M.J."/>
            <person name="Karaoz U."/>
            <person name="Brodie E.L."/>
            <person name="Williams K.H."/>
            <person name="Hubbard S.S."/>
            <person name="Banfield J.F."/>
        </authorList>
    </citation>
    <scope>NUCLEOTIDE SEQUENCE [LARGE SCALE GENOMIC DNA]</scope>
</reference>
<dbReference type="InterPro" id="IPR043993">
    <property type="entry name" value="T4SS_pilin"/>
</dbReference>
<keyword evidence="1" id="KW-0812">Transmembrane</keyword>
<keyword evidence="1" id="KW-1133">Transmembrane helix</keyword>
<dbReference type="EMBL" id="MFGB01000020">
    <property type="protein sequence ID" value="OGF25791.1"/>
    <property type="molecule type" value="Genomic_DNA"/>
</dbReference>
<gene>
    <name evidence="3" type="ORF">A2227_01150</name>
</gene>
<evidence type="ECO:0000313" key="4">
    <source>
        <dbReference type="Proteomes" id="UP000178367"/>
    </source>
</evidence>
<comment type="caution">
    <text evidence="3">The sequence shown here is derived from an EMBL/GenBank/DDBJ whole genome shotgun (WGS) entry which is preliminary data.</text>
</comment>
<feature type="chain" id="PRO_5009521229" description="TrbC/VIRB2 family protein" evidence="2">
    <location>
        <begin position="26"/>
        <end position="134"/>
    </location>
</feature>
<dbReference type="Pfam" id="PF18895">
    <property type="entry name" value="T4SS_pilin"/>
    <property type="match status" value="1"/>
</dbReference>
<dbReference type="AlphaFoldDB" id="A0A1F5SHQ1"/>
<evidence type="ECO:0000313" key="3">
    <source>
        <dbReference type="EMBL" id="OGF25791.1"/>
    </source>
</evidence>
<feature type="transmembrane region" description="Helical" evidence="1">
    <location>
        <begin position="59"/>
        <end position="83"/>
    </location>
</feature>
<keyword evidence="2" id="KW-0732">Signal</keyword>
<feature type="signal peptide" evidence="2">
    <location>
        <begin position="1"/>
        <end position="25"/>
    </location>
</feature>
<protein>
    <recommendedName>
        <fullName evidence="5">TrbC/VIRB2 family protein</fullName>
    </recommendedName>
</protein>
<evidence type="ECO:0000256" key="1">
    <source>
        <dbReference type="SAM" id="Phobius"/>
    </source>
</evidence>